<dbReference type="Gene3D" id="2.40.50.1020">
    <property type="entry name" value="LytTr DNA-binding domain"/>
    <property type="match status" value="1"/>
</dbReference>
<dbReference type="SUPFAM" id="SSF52172">
    <property type="entry name" value="CheY-like"/>
    <property type="match status" value="1"/>
</dbReference>
<dbReference type="SMART" id="SM00448">
    <property type="entry name" value="REC"/>
    <property type="match status" value="1"/>
</dbReference>
<dbReference type="InterPro" id="IPR007492">
    <property type="entry name" value="LytTR_DNA-bd_dom"/>
</dbReference>
<evidence type="ECO:0000259" key="1">
    <source>
        <dbReference type="PROSITE" id="PS50110"/>
    </source>
</evidence>
<dbReference type="GO" id="GO:0003677">
    <property type="term" value="F:DNA binding"/>
    <property type="evidence" value="ECO:0007669"/>
    <property type="project" value="InterPro"/>
</dbReference>
<accession>A0A644Y1G8</accession>
<protein>
    <recommendedName>
        <fullName evidence="1">Response regulatory domain-containing protein</fullName>
    </recommendedName>
</protein>
<dbReference type="InterPro" id="IPR046947">
    <property type="entry name" value="LytR-like"/>
</dbReference>
<dbReference type="AlphaFoldDB" id="A0A644Y1G8"/>
<organism evidence="2">
    <name type="scientific">bioreactor metagenome</name>
    <dbReference type="NCBI Taxonomy" id="1076179"/>
    <lineage>
        <taxon>unclassified sequences</taxon>
        <taxon>metagenomes</taxon>
        <taxon>ecological metagenomes</taxon>
    </lineage>
</organism>
<dbReference type="GO" id="GO:0000156">
    <property type="term" value="F:phosphorelay response regulator activity"/>
    <property type="evidence" value="ECO:0007669"/>
    <property type="project" value="InterPro"/>
</dbReference>
<dbReference type="InterPro" id="IPR011006">
    <property type="entry name" value="CheY-like_superfamily"/>
</dbReference>
<proteinExistence type="predicted"/>
<dbReference type="Pfam" id="PF04397">
    <property type="entry name" value="LytTR"/>
    <property type="match status" value="1"/>
</dbReference>
<name>A0A644Y1G8_9ZZZZ</name>
<comment type="caution">
    <text evidence="2">The sequence shown here is derived from an EMBL/GenBank/DDBJ whole genome shotgun (WGS) entry which is preliminary data.</text>
</comment>
<dbReference type="EMBL" id="VSSQ01003709">
    <property type="protein sequence ID" value="MPM21977.1"/>
    <property type="molecule type" value="Genomic_DNA"/>
</dbReference>
<dbReference type="SMART" id="SM00850">
    <property type="entry name" value="LytTR"/>
    <property type="match status" value="1"/>
</dbReference>
<sequence>MLNIAICDDDSTQLGLLASYTTECIQSHAIGAVIHQFDHPDKLLSSCERQRYHIYILDIVMPMINGLEVGKAIRERDQEAIILYATYEPGYALQSFESSPINYLLKPIDKGQLCRTLLQAFSRLDKASDTSCTVKTAEGVRVLRFAEILIAEYSNHTVRYTLTDARVIVTSIIKGSFTDHIQGMLRDERFIRTHISYVLNMDYIEGFTKTRFTLHGGYEVPIVAKLYRTVRERYLEYLLTKEGS</sequence>
<feature type="domain" description="Response regulatory" evidence="1">
    <location>
        <begin position="3"/>
        <end position="121"/>
    </location>
</feature>
<dbReference type="Pfam" id="PF00072">
    <property type="entry name" value="Response_reg"/>
    <property type="match status" value="1"/>
</dbReference>
<evidence type="ECO:0000313" key="2">
    <source>
        <dbReference type="EMBL" id="MPM21977.1"/>
    </source>
</evidence>
<gene>
    <name evidence="2" type="ORF">SDC9_68427</name>
</gene>
<dbReference type="InterPro" id="IPR001789">
    <property type="entry name" value="Sig_transdc_resp-reg_receiver"/>
</dbReference>
<dbReference type="Gene3D" id="3.40.50.2300">
    <property type="match status" value="1"/>
</dbReference>
<dbReference type="PANTHER" id="PTHR37299">
    <property type="entry name" value="TRANSCRIPTIONAL REGULATOR-RELATED"/>
    <property type="match status" value="1"/>
</dbReference>
<dbReference type="PROSITE" id="PS50110">
    <property type="entry name" value="RESPONSE_REGULATORY"/>
    <property type="match status" value="1"/>
</dbReference>
<dbReference type="PANTHER" id="PTHR37299:SF1">
    <property type="entry name" value="STAGE 0 SPORULATION PROTEIN A HOMOLOG"/>
    <property type="match status" value="1"/>
</dbReference>
<reference evidence="2" key="1">
    <citation type="submission" date="2019-08" db="EMBL/GenBank/DDBJ databases">
        <authorList>
            <person name="Kucharzyk K."/>
            <person name="Murdoch R.W."/>
            <person name="Higgins S."/>
            <person name="Loffler F."/>
        </authorList>
    </citation>
    <scope>NUCLEOTIDE SEQUENCE</scope>
</reference>